<comment type="caution">
    <text evidence="1">The sequence shown here is derived from an EMBL/GenBank/DDBJ whole genome shotgun (WGS) entry which is preliminary data.</text>
</comment>
<sequence length="121" mass="14068">MENQTKKSLEFKFVNEDVEYVIKVLIVSAEEDLEIKNIEKEVYEEFTFIISILSYPELPKDLVNNSVNLIYILENGGQTRIGYLHNSSFIECNNNIFIRTLKAHVLEVLLLSGDNGHYQQR</sequence>
<keyword evidence="2" id="KW-1185">Reference proteome</keyword>
<evidence type="ECO:0000313" key="1">
    <source>
        <dbReference type="EMBL" id="OXG05104.1"/>
    </source>
</evidence>
<dbReference type="RefSeq" id="WP_089480114.1">
    <property type="nucleotide sequence ID" value="NZ_MUGS01000027.1"/>
</dbReference>
<dbReference type="EMBL" id="MUGS01000027">
    <property type="protein sequence ID" value="OXG05104.1"/>
    <property type="molecule type" value="Genomic_DNA"/>
</dbReference>
<accession>A0A227P6S6</accession>
<reference evidence="1 2" key="1">
    <citation type="submission" date="2016-11" db="EMBL/GenBank/DDBJ databases">
        <title>Whole genomes of Flavobacteriaceae.</title>
        <authorList>
            <person name="Stine C."/>
            <person name="Li C."/>
            <person name="Tadesse D."/>
        </authorList>
    </citation>
    <scope>NUCLEOTIDE SEQUENCE [LARGE SCALE GENOMIC DNA]</scope>
    <source>
        <strain evidence="1 2">DSM 24704</strain>
    </source>
</reference>
<organism evidence="1 2">
    <name type="scientific">Flavobacterium araucananum</name>
    <dbReference type="NCBI Taxonomy" id="946678"/>
    <lineage>
        <taxon>Bacteria</taxon>
        <taxon>Pseudomonadati</taxon>
        <taxon>Bacteroidota</taxon>
        <taxon>Flavobacteriia</taxon>
        <taxon>Flavobacteriales</taxon>
        <taxon>Flavobacteriaceae</taxon>
        <taxon>Flavobacterium</taxon>
    </lineage>
</organism>
<protein>
    <submittedName>
        <fullName evidence="1">Uncharacterized protein</fullName>
    </submittedName>
</protein>
<dbReference type="Proteomes" id="UP000214684">
    <property type="component" value="Unassembled WGS sequence"/>
</dbReference>
<proteinExistence type="predicted"/>
<name>A0A227P6S6_9FLAO</name>
<dbReference type="AlphaFoldDB" id="A0A227P6S6"/>
<dbReference type="OrthoDB" id="1265778at2"/>
<gene>
    <name evidence="1" type="ORF">B0A64_13830</name>
</gene>
<evidence type="ECO:0000313" key="2">
    <source>
        <dbReference type="Proteomes" id="UP000214684"/>
    </source>
</evidence>